<dbReference type="SUPFAM" id="SSF53335">
    <property type="entry name" value="S-adenosyl-L-methionine-dependent methyltransferases"/>
    <property type="match status" value="1"/>
</dbReference>
<gene>
    <name evidence="2" type="ORF">DES32_3224</name>
</gene>
<organism evidence="2 3">
    <name type="scientific">Methylovirgula ligni</name>
    <dbReference type="NCBI Taxonomy" id="569860"/>
    <lineage>
        <taxon>Bacteria</taxon>
        <taxon>Pseudomonadati</taxon>
        <taxon>Pseudomonadota</taxon>
        <taxon>Alphaproteobacteria</taxon>
        <taxon>Hyphomicrobiales</taxon>
        <taxon>Beijerinckiaceae</taxon>
        <taxon>Methylovirgula</taxon>
    </lineage>
</organism>
<reference evidence="2 3" key="1">
    <citation type="submission" date="2018-08" db="EMBL/GenBank/DDBJ databases">
        <title>Genomic Encyclopedia of Type Strains, Phase IV (KMG-IV): sequencing the most valuable type-strain genomes for metagenomic binning, comparative biology and taxonomic classification.</title>
        <authorList>
            <person name="Goeker M."/>
        </authorList>
    </citation>
    <scope>NUCLEOTIDE SEQUENCE [LARGE SCALE GENOMIC DNA]</scope>
    <source>
        <strain evidence="2 3">BW863</strain>
    </source>
</reference>
<dbReference type="RefSeq" id="WP_115837882.1">
    <property type="nucleotide sequence ID" value="NZ_CP025086.1"/>
</dbReference>
<comment type="caution">
    <text evidence="2">The sequence shown here is derived from an EMBL/GenBank/DDBJ whole genome shotgun (WGS) entry which is preliminary data.</text>
</comment>
<evidence type="ECO:0000259" key="1">
    <source>
        <dbReference type="Pfam" id="PF08242"/>
    </source>
</evidence>
<dbReference type="InterPro" id="IPR013217">
    <property type="entry name" value="Methyltransf_12"/>
</dbReference>
<dbReference type="Proteomes" id="UP000256900">
    <property type="component" value="Unassembled WGS sequence"/>
</dbReference>
<sequence length="279" mass="31189">MSKIGTRVLPQNLLNKVKQARPVYTVARRVRFAIGERLGARPVAGLTGRVHYNDFMLASADPQTVASYRDGANRFVDVLQRSVVEAGRTWDSLEAVLEVGCGYGRIIRELVKRLPASRISVSDVIDGGARFTAAEFGVHKLLPIELAGRQLSGRFDLIYLLSVYTHLPRELVEANLRGVAEALKPGGIAVVTIHGQASAETAERYDQYWLDKARVLQALARDGYYYERYPYYYDEYGLTWFTEAAFAKLAAEAAPQLVRIAYHPADLDAHQDVVVFRKI</sequence>
<dbReference type="OrthoDB" id="1853779at2"/>
<name>A0A3D9YL83_9HYPH</name>
<dbReference type="GO" id="GO:0008168">
    <property type="term" value="F:methyltransferase activity"/>
    <property type="evidence" value="ECO:0007669"/>
    <property type="project" value="UniProtKB-KW"/>
</dbReference>
<dbReference type="GO" id="GO:0032259">
    <property type="term" value="P:methylation"/>
    <property type="evidence" value="ECO:0007669"/>
    <property type="project" value="UniProtKB-KW"/>
</dbReference>
<dbReference type="Pfam" id="PF08242">
    <property type="entry name" value="Methyltransf_12"/>
    <property type="match status" value="1"/>
</dbReference>
<dbReference type="InterPro" id="IPR029063">
    <property type="entry name" value="SAM-dependent_MTases_sf"/>
</dbReference>
<evidence type="ECO:0000313" key="2">
    <source>
        <dbReference type="EMBL" id="REF83305.1"/>
    </source>
</evidence>
<proteinExistence type="predicted"/>
<feature type="domain" description="Methyltransferase type 12" evidence="1">
    <location>
        <begin position="97"/>
        <end position="188"/>
    </location>
</feature>
<evidence type="ECO:0000313" key="3">
    <source>
        <dbReference type="Proteomes" id="UP000256900"/>
    </source>
</evidence>
<dbReference type="EMBL" id="QUMO01000006">
    <property type="protein sequence ID" value="REF83305.1"/>
    <property type="molecule type" value="Genomic_DNA"/>
</dbReference>
<dbReference type="Gene3D" id="3.40.50.150">
    <property type="entry name" value="Vaccinia Virus protein VP39"/>
    <property type="match status" value="1"/>
</dbReference>
<keyword evidence="3" id="KW-1185">Reference proteome</keyword>
<dbReference type="AlphaFoldDB" id="A0A3D9YL83"/>
<dbReference type="CDD" id="cd02440">
    <property type="entry name" value="AdoMet_MTases"/>
    <property type="match status" value="1"/>
</dbReference>
<keyword evidence="2" id="KW-0489">Methyltransferase</keyword>
<accession>A0A3D9YL83</accession>
<protein>
    <submittedName>
        <fullName evidence="2">Methylase of polypeptide subunit release factors</fullName>
    </submittedName>
</protein>
<keyword evidence="2" id="KW-0808">Transferase</keyword>